<keyword evidence="4 5" id="KW-0067">ATP-binding</keyword>
<evidence type="ECO:0000256" key="3">
    <source>
        <dbReference type="ARBA" id="ARBA00022777"/>
    </source>
</evidence>
<keyword evidence="3 7" id="KW-0418">Kinase</keyword>
<dbReference type="Gene3D" id="3.30.200.20">
    <property type="entry name" value="Phosphorylase Kinase, domain 1"/>
    <property type="match status" value="1"/>
</dbReference>
<proteinExistence type="predicted"/>
<evidence type="ECO:0000313" key="7">
    <source>
        <dbReference type="EMBL" id="MFC1848897.1"/>
    </source>
</evidence>
<dbReference type="InterPro" id="IPR011009">
    <property type="entry name" value="Kinase-like_dom_sf"/>
</dbReference>
<evidence type="ECO:0000256" key="1">
    <source>
        <dbReference type="ARBA" id="ARBA00022679"/>
    </source>
</evidence>
<keyword evidence="1" id="KW-0808">Transferase</keyword>
<feature type="domain" description="Protein kinase" evidence="6">
    <location>
        <begin position="10"/>
        <end position="79"/>
    </location>
</feature>
<feature type="binding site" evidence="5">
    <location>
        <position position="39"/>
    </location>
    <ligand>
        <name>ATP</name>
        <dbReference type="ChEBI" id="CHEBI:30616"/>
    </ligand>
</feature>
<dbReference type="PROSITE" id="PS00107">
    <property type="entry name" value="PROTEIN_KINASE_ATP"/>
    <property type="match status" value="1"/>
</dbReference>
<organism evidence="7 8">
    <name type="scientific">candidate division CSSED10-310 bacterium</name>
    <dbReference type="NCBI Taxonomy" id="2855610"/>
    <lineage>
        <taxon>Bacteria</taxon>
        <taxon>Bacteria division CSSED10-310</taxon>
    </lineage>
</organism>
<evidence type="ECO:0000259" key="6">
    <source>
        <dbReference type="PROSITE" id="PS50011"/>
    </source>
</evidence>
<dbReference type="PROSITE" id="PS50011">
    <property type="entry name" value="PROTEIN_KINASE_DOM"/>
    <property type="match status" value="1"/>
</dbReference>
<dbReference type="Pfam" id="PF00069">
    <property type="entry name" value="Pkinase"/>
    <property type="match status" value="1"/>
</dbReference>
<evidence type="ECO:0000256" key="5">
    <source>
        <dbReference type="PROSITE-ProRule" id="PRU10141"/>
    </source>
</evidence>
<accession>A0ABV6YRR1</accession>
<comment type="caution">
    <text evidence="7">The sequence shown here is derived from an EMBL/GenBank/DDBJ whole genome shotgun (WGS) entry which is preliminary data.</text>
</comment>
<dbReference type="Proteomes" id="UP001594351">
    <property type="component" value="Unassembled WGS sequence"/>
</dbReference>
<sequence length="79" mass="8846">MDLPFRIGNFQINEVLGQGGMGIVYRAFDLETGAEVALKTLKAVEELQIESIRREVRALGRIHHPGIVRIVEEGVVEFN</sequence>
<dbReference type="PANTHER" id="PTHR43289:SF6">
    <property type="entry name" value="SERINE_THREONINE-PROTEIN KINASE NEKL-3"/>
    <property type="match status" value="1"/>
</dbReference>
<keyword evidence="2 5" id="KW-0547">Nucleotide-binding</keyword>
<evidence type="ECO:0000256" key="4">
    <source>
        <dbReference type="ARBA" id="ARBA00022840"/>
    </source>
</evidence>
<dbReference type="InterPro" id="IPR000719">
    <property type="entry name" value="Prot_kinase_dom"/>
</dbReference>
<dbReference type="PANTHER" id="PTHR43289">
    <property type="entry name" value="MITOGEN-ACTIVATED PROTEIN KINASE KINASE KINASE 20-RELATED"/>
    <property type="match status" value="1"/>
</dbReference>
<keyword evidence="8" id="KW-1185">Reference proteome</keyword>
<dbReference type="InterPro" id="IPR017441">
    <property type="entry name" value="Protein_kinase_ATP_BS"/>
</dbReference>
<reference evidence="7 8" key="1">
    <citation type="submission" date="2024-09" db="EMBL/GenBank/DDBJ databases">
        <title>Laminarin stimulates single cell rates of sulfate reduction while oxygen inhibits transcriptomic activity in coastal marine sediment.</title>
        <authorList>
            <person name="Lindsay M."/>
            <person name="Orcutt B."/>
            <person name="Emerson D."/>
            <person name="Stepanauskas R."/>
            <person name="D'Angelo T."/>
        </authorList>
    </citation>
    <scope>NUCLEOTIDE SEQUENCE [LARGE SCALE GENOMIC DNA]</scope>
    <source>
        <strain evidence="7">SAG AM-311-K15</strain>
    </source>
</reference>
<name>A0ABV6YRR1_UNCC1</name>
<dbReference type="SUPFAM" id="SSF56112">
    <property type="entry name" value="Protein kinase-like (PK-like)"/>
    <property type="match status" value="1"/>
</dbReference>
<dbReference type="EMBL" id="JBHPBY010000011">
    <property type="protein sequence ID" value="MFC1848897.1"/>
    <property type="molecule type" value="Genomic_DNA"/>
</dbReference>
<evidence type="ECO:0000256" key="2">
    <source>
        <dbReference type="ARBA" id="ARBA00022741"/>
    </source>
</evidence>
<evidence type="ECO:0000313" key="8">
    <source>
        <dbReference type="Proteomes" id="UP001594351"/>
    </source>
</evidence>
<gene>
    <name evidence="7" type="ORF">ACFL27_01700</name>
</gene>
<dbReference type="GO" id="GO:0016301">
    <property type="term" value="F:kinase activity"/>
    <property type="evidence" value="ECO:0007669"/>
    <property type="project" value="UniProtKB-KW"/>
</dbReference>
<protein>
    <submittedName>
        <fullName evidence="7">Protein kinase</fullName>
    </submittedName>
</protein>